<dbReference type="EMBL" id="CABIKM010000015">
    <property type="protein sequence ID" value="VUZ84595.1"/>
    <property type="molecule type" value="Genomic_DNA"/>
</dbReference>
<feature type="region of interest" description="Disordered" evidence="1">
    <location>
        <begin position="1"/>
        <end position="28"/>
    </location>
</feature>
<dbReference type="AlphaFoldDB" id="A0A564ZH21"/>
<gene>
    <name evidence="2" type="ORF">MELA_00968</name>
</gene>
<accession>A0A564ZH21</accession>
<sequence>MGQHESPETQSDLKRSVEDGDNTLEHGKPYPVVPVYCGDHRGCASTKITDCERRVTGIGSGALHLSVAVEGYQMTAQGLRKLGSGTVEVGGGTGLGAAPPLAVLVATGNPLGLIVSSGIKVYEWFAPQKPNGEPDPARGIRQFVVGTGGIVIASLPARPSRTAKYGTTIRTAFSRSPCIRQATSGSSFRLKDRPLRIRERDSATSLT</sequence>
<name>A0A564ZH21_9BACT</name>
<evidence type="ECO:0000313" key="3">
    <source>
        <dbReference type="Proteomes" id="UP000334340"/>
    </source>
</evidence>
<evidence type="ECO:0000313" key="2">
    <source>
        <dbReference type="EMBL" id="VUZ84595.1"/>
    </source>
</evidence>
<reference evidence="2 3" key="1">
    <citation type="submission" date="2019-07" db="EMBL/GenBank/DDBJ databases">
        <authorList>
            <person name="Cremers G."/>
        </authorList>
    </citation>
    <scope>NUCLEOTIDE SEQUENCE [LARGE SCALE GENOMIC DNA]</scope>
</reference>
<evidence type="ECO:0000256" key="1">
    <source>
        <dbReference type="SAM" id="MobiDB-lite"/>
    </source>
</evidence>
<proteinExistence type="predicted"/>
<protein>
    <submittedName>
        <fullName evidence="2">Uncharacterized protein</fullName>
    </submittedName>
</protein>
<keyword evidence="3" id="KW-1185">Reference proteome</keyword>
<organism evidence="2 3">
    <name type="scientific">Candidatus Methylomirabilis lanthanidiphila</name>
    <dbReference type="NCBI Taxonomy" id="2211376"/>
    <lineage>
        <taxon>Bacteria</taxon>
        <taxon>Candidatus Methylomirabilota</taxon>
        <taxon>Candidatus Methylomirabilia</taxon>
        <taxon>Candidatus Methylomirabilales</taxon>
        <taxon>Candidatus Methylomirabilaceae</taxon>
        <taxon>Candidatus Methylomirabilis</taxon>
    </lineage>
</organism>
<dbReference type="Proteomes" id="UP000334340">
    <property type="component" value="Unassembled WGS sequence"/>
</dbReference>